<dbReference type="InterPro" id="IPR044552">
    <property type="entry name" value="GLIP1-5/GLL25"/>
</dbReference>
<comment type="caution">
    <text evidence="3">The sequence shown here is derived from an EMBL/GenBank/DDBJ whole genome shotgun (WGS) entry which is preliminary data.</text>
</comment>
<accession>A0AAV6P2N5</accession>
<evidence type="ECO:0000256" key="2">
    <source>
        <dbReference type="SAM" id="Phobius"/>
    </source>
</evidence>
<dbReference type="InterPro" id="IPR001087">
    <property type="entry name" value="GDSL"/>
</dbReference>
<proteinExistence type="predicted"/>
<evidence type="ECO:0000256" key="1">
    <source>
        <dbReference type="ARBA" id="ARBA00022729"/>
    </source>
</evidence>
<dbReference type="AlphaFoldDB" id="A0AAV6P2N5"/>
<feature type="non-terminal residue" evidence="3">
    <location>
        <position position="1"/>
    </location>
</feature>
<keyword evidence="1" id="KW-0732">Signal</keyword>
<sequence>MATQSTWRGQLIELLLIFFFFFFFFNFISIYCFAEVEFNVVPEKHAAFFIFGDSFLDAGNNNYINTTTLDQANFWPYGQTHFRFPTGRFSDGRLVSDFIAEFAKLPLIPPFLQPGFHHYHNGANFASAGAGALSETFHGSVIELKTQIKYFREVVVTWLKRKLGKAEGGLMVSKAVYLFSIGTNDYMSLFLTNSSTFLKSHSKSQYIELVIGNLSTSIKEVYDSGGRKFGFLNLPPIGCSPGMRDEDGGCLEELSAYTSVHNQRLVKLLQDLEKQLKGFKYSLYDFSSSLTHRMENPFKYGLKEGKEACCGTGRFRGVFSCGGRRGVKEFELCRNPNEHIFWDSYHLTENLHKQLAHELWRGSSSRHSSLKYLFQTI</sequence>
<dbReference type="GO" id="GO:0016298">
    <property type="term" value="F:lipase activity"/>
    <property type="evidence" value="ECO:0007669"/>
    <property type="project" value="TreeGrafter"/>
</dbReference>
<evidence type="ECO:0000313" key="3">
    <source>
        <dbReference type="EMBL" id="KAG6606674.1"/>
    </source>
</evidence>
<name>A0AAV6P2N5_9ROSI</name>
<keyword evidence="2" id="KW-0812">Transmembrane</keyword>
<protein>
    <submittedName>
        <fullName evidence="3">GDSL esterase/lipase 5</fullName>
    </submittedName>
</protein>
<dbReference type="PANTHER" id="PTHR45966">
    <property type="entry name" value="GDSL-LIKE LIPASE/ACYLHYDROLASE"/>
    <property type="match status" value="1"/>
</dbReference>
<dbReference type="Pfam" id="PF00657">
    <property type="entry name" value="Lipase_GDSL"/>
    <property type="match status" value="1"/>
</dbReference>
<keyword evidence="2" id="KW-0472">Membrane</keyword>
<keyword evidence="4" id="KW-1185">Reference proteome</keyword>
<organism evidence="3 4">
    <name type="scientific">Cucurbita argyrosperma subsp. sororia</name>
    <dbReference type="NCBI Taxonomy" id="37648"/>
    <lineage>
        <taxon>Eukaryota</taxon>
        <taxon>Viridiplantae</taxon>
        <taxon>Streptophyta</taxon>
        <taxon>Embryophyta</taxon>
        <taxon>Tracheophyta</taxon>
        <taxon>Spermatophyta</taxon>
        <taxon>Magnoliopsida</taxon>
        <taxon>eudicotyledons</taxon>
        <taxon>Gunneridae</taxon>
        <taxon>Pentapetalae</taxon>
        <taxon>rosids</taxon>
        <taxon>fabids</taxon>
        <taxon>Cucurbitales</taxon>
        <taxon>Cucurbitaceae</taxon>
        <taxon>Cucurbiteae</taxon>
        <taxon>Cucurbita</taxon>
    </lineage>
</organism>
<keyword evidence="2" id="KW-1133">Transmembrane helix</keyword>
<dbReference type="InterPro" id="IPR035669">
    <property type="entry name" value="SGNH_plant_lipase-like"/>
</dbReference>
<reference evidence="3 4" key="1">
    <citation type="journal article" date="2021" name="Hortic Res">
        <title>The domestication of Cucurbita argyrosperma as revealed by the genome of its wild relative.</title>
        <authorList>
            <person name="Barrera-Redondo J."/>
            <person name="Sanchez-de la Vega G."/>
            <person name="Aguirre-Liguori J.A."/>
            <person name="Castellanos-Morales G."/>
            <person name="Gutierrez-Guerrero Y.T."/>
            <person name="Aguirre-Dugua X."/>
            <person name="Aguirre-Planter E."/>
            <person name="Tenaillon M.I."/>
            <person name="Lira-Saade R."/>
            <person name="Eguiarte L.E."/>
        </authorList>
    </citation>
    <scope>NUCLEOTIDE SEQUENCE [LARGE SCALE GENOMIC DNA]</scope>
    <source>
        <strain evidence="3">JBR-2021</strain>
    </source>
</reference>
<dbReference type="EMBL" id="JAGKQH010000001">
    <property type="protein sequence ID" value="KAG6606674.1"/>
    <property type="molecule type" value="Genomic_DNA"/>
</dbReference>
<feature type="transmembrane region" description="Helical" evidence="2">
    <location>
        <begin position="12"/>
        <end position="31"/>
    </location>
</feature>
<gene>
    <name evidence="3" type="primary">GLIP5</name>
    <name evidence="3" type="ORF">SDJN03_00016</name>
</gene>
<dbReference type="PANTHER" id="PTHR45966:SF4">
    <property type="entry name" value="GDSL ESTERASE_LIPASE 5"/>
    <property type="match status" value="1"/>
</dbReference>
<dbReference type="Proteomes" id="UP000685013">
    <property type="component" value="Chromosome 1"/>
</dbReference>
<dbReference type="CDD" id="cd01837">
    <property type="entry name" value="SGNH_plant_lipase_like"/>
    <property type="match status" value="1"/>
</dbReference>
<evidence type="ECO:0000313" key="4">
    <source>
        <dbReference type="Proteomes" id="UP000685013"/>
    </source>
</evidence>